<dbReference type="PANTHER" id="PTHR38451:SF1">
    <property type="entry name" value="TRNA (ADENINE(22)-N(1))-METHYLTRANSFERASE"/>
    <property type="match status" value="1"/>
</dbReference>
<evidence type="ECO:0000313" key="2">
    <source>
        <dbReference type="Proteomes" id="UP001177212"/>
    </source>
</evidence>
<comment type="caution">
    <text evidence="1">The sequence shown here is derived from an EMBL/GenBank/DDBJ whole genome shotgun (WGS) entry which is preliminary data.</text>
</comment>
<reference evidence="1" key="1">
    <citation type="submission" date="2023-07" db="EMBL/GenBank/DDBJ databases">
        <title>Genome content predicts the carbon catabolic preferences of heterotrophic bacteria.</title>
        <authorList>
            <person name="Gralka M."/>
        </authorList>
    </citation>
    <scope>NUCLEOTIDE SEQUENCE</scope>
    <source>
        <strain evidence="1">4G09</strain>
    </source>
</reference>
<dbReference type="Gene3D" id="3.40.50.150">
    <property type="entry name" value="Vaccinia Virus protein VP39"/>
    <property type="match status" value="1"/>
</dbReference>
<dbReference type="SUPFAM" id="SSF53335">
    <property type="entry name" value="S-adenosyl-L-methionine-dependent methyltransferases"/>
    <property type="match status" value="1"/>
</dbReference>
<dbReference type="Pfam" id="PF12847">
    <property type="entry name" value="Methyltransf_18"/>
    <property type="match status" value="1"/>
</dbReference>
<accession>A0ABT9FKC6</accession>
<organism evidence="1 2">
    <name type="scientific">Pseudoalteromonas marina</name>
    <dbReference type="NCBI Taxonomy" id="267375"/>
    <lineage>
        <taxon>Bacteria</taxon>
        <taxon>Pseudomonadati</taxon>
        <taxon>Pseudomonadota</taxon>
        <taxon>Gammaproteobacteria</taxon>
        <taxon>Alteromonadales</taxon>
        <taxon>Pseudoalteromonadaceae</taxon>
        <taxon>Pseudoalteromonas</taxon>
    </lineage>
</organism>
<keyword evidence="2" id="KW-1185">Reference proteome</keyword>
<gene>
    <name evidence="1" type="ORF">Q8W34_19910</name>
</gene>
<dbReference type="InterPro" id="IPR029063">
    <property type="entry name" value="SAM-dependent_MTases_sf"/>
</dbReference>
<dbReference type="InterPro" id="IPR016876">
    <property type="entry name" value="UCP028234"/>
</dbReference>
<dbReference type="PANTHER" id="PTHR38451">
    <property type="entry name" value="TRNA (ADENINE(22)-N(1))-METHYLTRANSFERASE"/>
    <property type="match status" value="1"/>
</dbReference>
<dbReference type="Proteomes" id="UP001177212">
    <property type="component" value="Unassembled WGS sequence"/>
</dbReference>
<protein>
    <submittedName>
        <fullName evidence="1">tRNA (Adenine(22)-N(1))-methyltransferase TrmK</fullName>
    </submittedName>
</protein>
<dbReference type="RefSeq" id="WP_305473350.1">
    <property type="nucleotide sequence ID" value="NZ_JAUYVT010000028.1"/>
</dbReference>
<sequence length="226" mass="25754">MKLSKRLAAIDALITRQQNTIWDCCCDHGYLGMALLKRSAADKVMFVDILSNVMADLEATLTRNKKLRTPGDKKPEWQVLCQDVGSIKLDDVANQVVVIAGIGGELALRLVQQIIANNSPECVKHVRFILCPIHHTYLLRSGLHTLNLGLHSEHIISDKNRIYELIEVSFKSNQTVSKTGDAMWDLNNKQHTAYIQRLLNHYNKMLNKDELYYQKVISDYQSLYDS</sequence>
<proteinExistence type="predicted"/>
<name>A0ABT9FKC6_9GAMM</name>
<evidence type="ECO:0000313" key="1">
    <source>
        <dbReference type="EMBL" id="MDP2566916.1"/>
    </source>
</evidence>
<dbReference type="PIRSF" id="PIRSF028234">
    <property type="entry name" value="UCP028234"/>
    <property type="match status" value="1"/>
</dbReference>
<dbReference type="EMBL" id="JAUYVT010000028">
    <property type="protein sequence ID" value="MDP2566916.1"/>
    <property type="molecule type" value="Genomic_DNA"/>
</dbReference>